<protein>
    <recommendedName>
        <fullName evidence="1">Methyltransferase type 12 domain-containing protein</fullName>
    </recommendedName>
</protein>
<organism evidence="2 3">
    <name type="scientific">Gracilariopsis chorda</name>
    <dbReference type="NCBI Taxonomy" id="448386"/>
    <lineage>
        <taxon>Eukaryota</taxon>
        <taxon>Rhodophyta</taxon>
        <taxon>Florideophyceae</taxon>
        <taxon>Rhodymeniophycidae</taxon>
        <taxon>Gracilariales</taxon>
        <taxon>Gracilariaceae</taxon>
        <taxon>Gracilariopsis</taxon>
    </lineage>
</organism>
<evidence type="ECO:0000313" key="3">
    <source>
        <dbReference type="Proteomes" id="UP000247409"/>
    </source>
</evidence>
<dbReference type="AlphaFoldDB" id="A0A2V3IRB0"/>
<accession>A0A2V3IRB0</accession>
<name>A0A2V3IRB0_9FLOR</name>
<dbReference type="OrthoDB" id="66144at2759"/>
<dbReference type="InterPro" id="IPR029063">
    <property type="entry name" value="SAM-dependent_MTases_sf"/>
</dbReference>
<evidence type="ECO:0000259" key="1">
    <source>
        <dbReference type="Pfam" id="PF08242"/>
    </source>
</evidence>
<dbReference type="Pfam" id="PF08242">
    <property type="entry name" value="Methyltransf_12"/>
    <property type="match status" value="1"/>
</dbReference>
<dbReference type="PANTHER" id="PTHR43464:SF91">
    <property type="entry name" value="SLL0487 PROTEIN"/>
    <property type="match status" value="1"/>
</dbReference>
<keyword evidence="3" id="KW-1185">Reference proteome</keyword>
<gene>
    <name evidence="2" type="ORF">BWQ96_05629</name>
</gene>
<dbReference type="PANTHER" id="PTHR43464">
    <property type="entry name" value="METHYLTRANSFERASE"/>
    <property type="match status" value="1"/>
</dbReference>
<dbReference type="Gene3D" id="3.40.50.150">
    <property type="entry name" value="Vaccinia Virus protein VP39"/>
    <property type="match status" value="1"/>
</dbReference>
<proteinExistence type="predicted"/>
<comment type="caution">
    <text evidence="2">The sequence shown here is derived from an EMBL/GenBank/DDBJ whole genome shotgun (WGS) entry which is preliminary data.</text>
</comment>
<dbReference type="SUPFAM" id="SSF53335">
    <property type="entry name" value="S-adenosyl-L-methionine-dependent methyltransferases"/>
    <property type="match status" value="1"/>
</dbReference>
<feature type="domain" description="Methyltransferase type 12" evidence="1">
    <location>
        <begin position="100"/>
        <end position="199"/>
    </location>
</feature>
<evidence type="ECO:0000313" key="2">
    <source>
        <dbReference type="EMBL" id="PXF44634.1"/>
    </source>
</evidence>
<dbReference type="GO" id="GO:0008168">
    <property type="term" value="F:methyltransferase activity"/>
    <property type="evidence" value="ECO:0007669"/>
    <property type="project" value="TreeGrafter"/>
</dbReference>
<dbReference type="InterPro" id="IPR013217">
    <property type="entry name" value="Methyltransf_12"/>
</dbReference>
<dbReference type="CDD" id="cd02440">
    <property type="entry name" value="AdoMet_MTases"/>
    <property type="match status" value="1"/>
</dbReference>
<sequence>MAAFVPVPSFFHASRHARPPLSPRQNRLNVQTRMVARPENEPDAQISSTVERLYDTYPFPPETLLDEAPIGYNWRWHYPSAYAFCAGRLPYLLNRPLRILDAGCGTGESTSYLVHLNDGAQVTAIDLSSGALDVAKERMQRSLPDKVQRCTFIHKSIFDVADLEGEFDHINCVGVIHHTPDPAKALRALATKLKPGGILHIFVYAAHGRWEISLMQKALRILQGNKKHFEDGVKLGRQVFAALPDGNRLKTREKQRWAQENTKDATFADMYLHPQEVDYDVPSLFELIDDSGLQFVGFSNPRTWDLARLLASDEELLEKAKLLPERDQYRLVELLDPESITHFEFFLAKAPLQRTDWSDDDMLRNAKACLSECITGWPSTVLMDRDYFPVMLSDEEHTFASQIVERESISVGEAAERANLSLDGVREMVRKGVILLSPS</sequence>
<dbReference type="EMBL" id="NBIV01000085">
    <property type="protein sequence ID" value="PXF44634.1"/>
    <property type="molecule type" value="Genomic_DNA"/>
</dbReference>
<dbReference type="STRING" id="448386.A0A2V3IRB0"/>
<dbReference type="Proteomes" id="UP000247409">
    <property type="component" value="Unassembled WGS sequence"/>
</dbReference>
<reference evidence="2 3" key="1">
    <citation type="journal article" date="2018" name="Mol. Biol. Evol.">
        <title>Analysis of the draft genome of the red seaweed Gracilariopsis chorda provides insights into genome size evolution in Rhodophyta.</title>
        <authorList>
            <person name="Lee J."/>
            <person name="Yang E.C."/>
            <person name="Graf L."/>
            <person name="Yang J.H."/>
            <person name="Qiu H."/>
            <person name="Zel Zion U."/>
            <person name="Chan C.X."/>
            <person name="Stephens T.G."/>
            <person name="Weber A.P.M."/>
            <person name="Boo G.H."/>
            <person name="Boo S.M."/>
            <person name="Kim K.M."/>
            <person name="Shin Y."/>
            <person name="Jung M."/>
            <person name="Lee S.J."/>
            <person name="Yim H.S."/>
            <person name="Lee J.H."/>
            <person name="Bhattacharya D."/>
            <person name="Yoon H.S."/>
        </authorList>
    </citation>
    <scope>NUCLEOTIDE SEQUENCE [LARGE SCALE GENOMIC DNA]</scope>
    <source>
        <strain evidence="2 3">SKKU-2015</strain>
        <tissue evidence="2">Whole body</tissue>
    </source>
</reference>